<feature type="domain" description="Pre-mRNA-splicing factor Syf1/CRNKL1-like C-terminal HAT-repeats" evidence="2">
    <location>
        <begin position="112"/>
        <end position="177"/>
    </location>
</feature>
<name>A0AAN9PYL1_CANGL</name>
<keyword evidence="1" id="KW-0677">Repeat</keyword>
<evidence type="ECO:0000313" key="4">
    <source>
        <dbReference type="Proteomes" id="UP001367508"/>
    </source>
</evidence>
<dbReference type="GO" id="GO:0071007">
    <property type="term" value="C:U2-type catalytic step 2 spliceosome"/>
    <property type="evidence" value="ECO:0007669"/>
    <property type="project" value="TreeGrafter"/>
</dbReference>
<dbReference type="GO" id="GO:0071014">
    <property type="term" value="C:post-mRNA release spliceosomal complex"/>
    <property type="evidence" value="ECO:0007669"/>
    <property type="project" value="TreeGrafter"/>
</dbReference>
<proteinExistence type="predicted"/>
<evidence type="ECO:0000256" key="1">
    <source>
        <dbReference type="ARBA" id="ARBA00022737"/>
    </source>
</evidence>
<dbReference type="Proteomes" id="UP001367508">
    <property type="component" value="Unassembled WGS sequence"/>
</dbReference>
<dbReference type="Pfam" id="PF23231">
    <property type="entry name" value="HAT_Syf1_CNRKL1_C"/>
    <property type="match status" value="2"/>
</dbReference>
<dbReference type="InterPro" id="IPR055430">
    <property type="entry name" value="HAT_Syf1_CNRKL1_C"/>
</dbReference>
<evidence type="ECO:0000313" key="3">
    <source>
        <dbReference type="EMBL" id="KAK7315167.1"/>
    </source>
</evidence>
<accession>A0AAN9PYL1</accession>
<evidence type="ECO:0000259" key="2">
    <source>
        <dbReference type="Pfam" id="PF23231"/>
    </source>
</evidence>
<keyword evidence="4" id="KW-1185">Reference proteome</keyword>
<sequence>MRRATTKPSVEINRRVATDGNGLIQMKLHKSLRLWTFYVDFEESLVELAPSNQVKPLYLQYAKQLEEDYGLAKRAIKIYDQLRYLVHPKQGRPMSRQLNLVFQTRMSNYVFEVCRAGKSLGEIDWARGIYIFSSQFADPRSDPEFWNKWHEFEVQRRNEDIFREMLRTKRSVSTSYS</sequence>
<dbReference type="EMBL" id="JAYMYQ010000008">
    <property type="protein sequence ID" value="KAK7315167.1"/>
    <property type="molecule type" value="Genomic_DNA"/>
</dbReference>
<dbReference type="AlphaFoldDB" id="A0AAN9PYL1"/>
<dbReference type="PANTHER" id="PTHR11246:SF5">
    <property type="entry name" value="PRE-MRNA-SPLICING FACTOR SYF1"/>
    <property type="match status" value="1"/>
</dbReference>
<dbReference type="SUPFAM" id="SSF48452">
    <property type="entry name" value="TPR-like"/>
    <property type="match status" value="1"/>
</dbReference>
<comment type="caution">
    <text evidence="3">The sequence shown here is derived from an EMBL/GenBank/DDBJ whole genome shotgun (WGS) entry which is preliminary data.</text>
</comment>
<dbReference type="GO" id="GO:0000974">
    <property type="term" value="C:Prp19 complex"/>
    <property type="evidence" value="ECO:0007669"/>
    <property type="project" value="TreeGrafter"/>
</dbReference>
<feature type="domain" description="Pre-mRNA-splicing factor Syf1/CRNKL1-like C-terminal HAT-repeats" evidence="2">
    <location>
        <begin position="46"/>
        <end position="88"/>
    </location>
</feature>
<dbReference type="InterPro" id="IPR011990">
    <property type="entry name" value="TPR-like_helical_dom_sf"/>
</dbReference>
<dbReference type="PANTHER" id="PTHR11246">
    <property type="entry name" value="PRE-MRNA SPLICING FACTOR"/>
    <property type="match status" value="1"/>
</dbReference>
<dbReference type="InterPro" id="IPR045075">
    <property type="entry name" value="Syf1-like"/>
</dbReference>
<gene>
    <name evidence="3" type="ORF">VNO77_33700</name>
</gene>
<dbReference type="GO" id="GO:0000349">
    <property type="term" value="P:generation of catalytic spliceosome for first transesterification step"/>
    <property type="evidence" value="ECO:0007669"/>
    <property type="project" value="TreeGrafter"/>
</dbReference>
<organism evidence="3 4">
    <name type="scientific">Canavalia gladiata</name>
    <name type="common">Sword bean</name>
    <name type="synonym">Dolichos gladiatus</name>
    <dbReference type="NCBI Taxonomy" id="3824"/>
    <lineage>
        <taxon>Eukaryota</taxon>
        <taxon>Viridiplantae</taxon>
        <taxon>Streptophyta</taxon>
        <taxon>Embryophyta</taxon>
        <taxon>Tracheophyta</taxon>
        <taxon>Spermatophyta</taxon>
        <taxon>Magnoliopsida</taxon>
        <taxon>eudicotyledons</taxon>
        <taxon>Gunneridae</taxon>
        <taxon>Pentapetalae</taxon>
        <taxon>rosids</taxon>
        <taxon>fabids</taxon>
        <taxon>Fabales</taxon>
        <taxon>Fabaceae</taxon>
        <taxon>Papilionoideae</taxon>
        <taxon>50 kb inversion clade</taxon>
        <taxon>NPAAA clade</taxon>
        <taxon>indigoferoid/millettioid clade</taxon>
        <taxon>Phaseoleae</taxon>
        <taxon>Canavalia</taxon>
    </lineage>
</organism>
<reference evidence="3 4" key="1">
    <citation type="submission" date="2024-01" db="EMBL/GenBank/DDBJ databases">
        <title>The genomes of 5 underutilized Papilionoideae crops provide insights into root nodulation and disease resistanc.</title>
        <authorList>
            <person name="Jiang F."/>
        </authorList>
    </citation>
    <scope>NUCLEOTIDE SEQUENCE [LARGE SCALE GENOMIC DNA]</scope>
    <source>
        <strain evidence="3">LVBAO_FW01</strain>
        <tissue evidence="3">Leaves</tissue>
    </source>
</reference>
<protein>
    <recommendedName>
        <fullName evidence="2">Pre-mRNA-splicing factor Syf1/CRNKL1-like C-terminal HAT-repeats domain-containing protein</fullName>
    </recommendedName>
</protein>